<comment type="subunit">
    <text evidence="6">Component of the Mediator complex.</text>
</comment>
<gene>
    <name evidence="8" type="primary">LOC108557047</name>
</gene>
<evidence type="ECO:0000313" key="8">
    <source>
        <dbReference type="RefSeq" id="XP_017768911.1"/>
    </source>
</evidence>
<accession>A0ABM1M2W1</accession>
<comment type="similarity">
    <text evidence="6">Belongs to the Mediator complex subunit 21 family.</text>
</comment>
<dbReference type="Gene3D" id="6.10.280.10">
    <property type="entry name" value="Mediator complex, subunit Med21"/>
    <property type="match status" value="1"/>
</dbReference>
<evidence type="ECO:0000256" key="5">
    <source>
        <dbReference type="ARBA" id="ARBA00023242"/>
    </source>
</evidence>
<sequence length="147" mass="16356">MADRLTQLQDCINQQADNFCNSIGILQQFASPSKFSGFDRSGSQTPQQQSQEDYVQLFTTLIARCSKDIDTLIESLPSEENSTELQLQSLRTLETENQEAAERLEVVVKRGQDLLEKIQAALSDIAQAQLDMQHMSKSGASGKEPTM</sequence>
<proteinExistence type="inferred from homology"/>
<name>A0ABM1M2W1_NICVS</name>
<dbReference type="SUPFAM" id="SSF140718">
    <property type="entry name" value="Mediator hinge subcomplex-like"/>
    <property type="match status" value="1"/>
</dbReference>
<reference evidence="8" key="1">
    <citation type="submission" date="2025-08" db="UniProtKB">
        <authorList>
            <consortium name="RefSeq"/>
        </authorList>
    </citation>
    <scope>IDENTIFICATION</scope>
    <source>
        <tissue evidence="8">Whole Larva</tissue>
    </source>
</reference>
<evidence type="ECO:0000256" key="3">
    <source>
        <dbReference type="ARBA" id="ARBA00023159"/>
    </source>
</evidence>
<dbReference type="Proteomes" id="UP000695000">
    <property type="component" value="Unplaced"/>
</dbReference>
<keyword evidence="5 6" id="KW-0539">Nucleus</keyword>
<evidence type="ECO:0000256" key="1">
    <source>
        <dbReference type="ARBA" id="ARBA00004123"/>
    </source>
</evidence>
<comment type="subcellular location">
    <subcellularLocation>
        <location evidence="1 6">Nucleus</location>
    </subcellularLocation>
</comment>
<evidence type="ECO:0000256" key="4">
    <source>
        <dbReference type="ARBA" id="ARBA00023163"/>
    </source>
</evidence>
<keyword evidence="2 6" id="KW-0805">Transcription regulation</keyword>
<dbReference type="InterPro" id="IPR021384">
    <property type="entry name" value="Mediator_Med21"/>
</dbReference>
<protein>
    <recommendedName>
        <fullName evidence="6">Mediator of RNA polymerase II transcription subunit 21</fullName>
    </recommendedName>
</protein>
<keyword evidence="7" id="KW-1185">Reference proteome</keyword>
<dbReference type="RefSeq" id="XP_017768911.1">
    <property type="nucleotide sequence ID" value="XM_017913422.1"/>
</dbReference>
<keyword evidence="4 6" id="KW-0804">Transcription</keyword>
<evidence type="ECO:0000313" key="7">
    <source>
        <dbReference type="Proteomes" id="UP000695000"/>
    </source>
</evidence>
<dbReference type="GeneID" id="108557047"/>
<evidence type="ECO:0000256" key="6">
    <source>
        <dbReference type="RuleBase" id="RU366036"/>
    </source>
</evidence>
<organism evidence="7 8">
    <name type="scientific">Nicrophorus vespilloides</name>
    <name type="common">Boreal carrion beetle</name>
    <dbReference type="NCBI Taxonomy" id="110193"/>
    <lineage>
        <taxon>Eukaryota</taxon>
        <taxon>Metazoa</taxon>
        <taxon>Ecdysozoa</taxon>
        <taxon>Arthropoda</taxon>
        <taxon>Hexapoda</taxon>
        <taxon>Insecta</taxon>
        <taxon>Pterygota</taxon>
        <taxon>Neoptera</taxon>
        <taxon>Endopterygota</taxon>
        <taxon>Coleoptera</taxon>
        <taxon>Polyphaga</taxon>
        <taxon>Staphyliniformia</taxon>
        <taxon>Silphidae</taxon>
        <taxon>Nicrophorinae</taxon>
        <taxon>Nicrophorus</taxon>
    </lineage>
</organism>
<dbReference type="PANTHER" id="PTHR13381:SF0">
    <property type="entry name" value="MEDIATOR OF RNA POLYMERASE II TRANSCRIPTION SUBUNIT 21"/>
    <property type="match status" value="1"/>
</dbReference>
<dbReference type="PANTHER" id="PTHR13381">
    <property type="entry name" value="RNA POLYMERASE II HOLOENZYME COMPONENT SRB7"/>
    <property type="match status" value="1"/>
</dbReference>
<comment type="function">
    <text evidence="6">Component of the Mediator complex, a coactivator involved in the regulated transcription of nearly all RNA polymerase II-dependent genes. Mediator functions as a bridge to convey information from gene-specific regulatory proteins to the basal RNA polymerase II transcription machinery. Mediator is recruited to promoters by direct interactions with regulatory proteins and serves as a scaffold for the assembly of a functional preinitiation complex with RNA polymerase II and the general transcription factors.</text>
</comment>
<dbReference type="InterPro" id="IPR037212">
    <property type="entry name" value="Med7/Med21-like"/>
</dbReference>
<evidence type="ECO:0000256" key="2">
    <source>
        <dbReference type="ARBA" id="ARBA00023015"/>
    </source>
</evidence>
<dbReference type="Pfam" id="PF11221">
    <property type="entry name" value="Med21"/>
    <property type="match status" value="1"/>
</dbReference>
<keyword evidence="3 6" id="KW-0010">Activator</keyword>